<sequence length="217" mass="24503">MKNIPNKEMQEIVGTHLITICDATKKGARIIDRLIKRNIDNRKAFIEQLEFLSMKEYKSRKKEIEFKLKGYWKRYKLLISVLHKFYTKRQQVVHNITTTVGRNVLARRLSGNTTYTGIVNYCAVGDNNTAAVIGDATLGNETSRKVLSSGTYSSNIAYLETFFDATEAVDTHEEYGFYIDGGAGANTGQLFNRFTATTVKSNVETMNIQSIVTFNDA</sequence>
<name>A0A1F7WS42_9BACT</name>
<protein>
    <submittedName>
        <fullName evidence="1">Uncharacterized protein</fullName>
    </submittedName>
</protein>
<accession>A0A1F7WS42</accession>
<organism evidence="1 2">
    <name type="scientific">Candidatus Woesebacteria bacterium GWB1_43_5</name>
    <dbReference type="NCBI Taxonomy" id="1802474"/>
    <lineage>
        <taxon>Bacteria</taxon>
        <taxon>Candidatus Woeseibacteriota</taxon>
    </lineage>
</organism>
<proteinExistence type="predicted"/>
<dbReference type="Proteomes" id="UP000178812">
    <property type="component" value="Unassembled WGS sequence"/>
</dbReference>
<evidence type="ECO:0000313" key="2">
    <source>
        <dbReference type="Proteomes" id="UP000178812"/>
    </source>
</evidence>
<dbReference type="AlphaFoldDB" id="A0A1F7WS42"/>
<evidence type="ECO:0000313" key="1">
    <source>
        <dbReference type="EMBL" id="OGM05596.1"/>
    </source>
</evidence>
<reference evidence="1 2" key="1">
    <citation type="journal article" date="2016" name="Nat. Commun.">
        <title>Thousands of microbial genomes shed light on interconnected biogeochemical processes in an aquifer system.</title>
        <authorList>
            <person name="Anantharaman K."/>
            <person name="Brown C.T."/>
            <person name="Hug L.A."/>
            <person name="Sharon I."/>
            <person name="Castelle C.J."/>
            <person name="Probst A.J."/>
            <person name="Thomas B.C."/>
            <person name="Singh A."/>
            <person name="Wilkins M.J."/>
            <person name="Karaoz U."/>
            <person name="Brodie E.L."/>
            <person name="Williams K.H."/>
            <person name="Hubbard S.S."/>
            <person name="Banfield J.F."/>
        </authorList>
    </citation>
    <scope>NUCLEOTIDE SEQUENCE [LARGE SCALE GENOMIC DNA]</scope>
</reference>
<dbReference type="EMBL" id="MGFM01000032">
    <property type="protein sequence ID" value="OGM05596.1"/>
    <property type="molecule type" value="Genomic_DNA"/>
</dbReference>
<comment type="caution">
    <text evidence="1">The sequence shown here is derived from an EMBL/GenBank/DDBJ whole genome shotgun (WGS) entry which is preliminary data.</text>
</comment>
<gene>
    <name evidence="1" type="ORF">A2125_02265</name>
</gene>